<sequence>SDDELIDLAIPVNEIWRVVRLEVNDEGSKWISWMHEREWRARGNLTLPSDVVAVLVKDLEDVKEFNKILDERFMEFK</sequence>
<accession>A0ABU9GB56</accession>
<dbReference type="Proteomes" id="UP001379949">
    <property type="component" value="Unassembled WGS sequence"/>
</dbReference>
<dbReference type="RefSeq" id="WP_341568228.1">
    <property type="nucleotide sequence ID" value="NZ_JBAKAR010000131.1"/>
</dbReference>
<reference evidence="1 2" key="1">
    <citation type="submission" date="2024-02" db="EMBL/GenBank/DDBJ databases">
        <title>Bacteria isolated from the canopy kelp, Nereocystis luetkeana.</title>
        <authorList>
            <person name="Pfister C.A."/>
            <person name="Younker I.T."/>
            <person name="Light S.H."/>
        </authorList>
    </citation>
    <scope>NUCLEOTIDE SEQUENCE [LARGE SCALE GENOMIC DNA]</scope>
    <source>
        <strain evidence="1 2">TI.4.07</strain>
    </source>
</reference>
<feature type="non-terminal residue" evidence="1">
    <location>
        <position position="77"/>
    </location>
</feature>
<gene>
    <name evidence="1" type="ORF">V6242_17875</name>
</gene>
<protein>
    <submittedName>
        <fullName evidence="1">Uncharacterized protein</fullName>
    </submittedName>
</protein>
<dbReference type="EMBL" id="JBAKAR010000131">
    <property type="protein sequence ID" value="MEL0615013.1"/>
    <property type="molecule type" value="Genomic_DNA"/>
</dbReference>
<comment type="caution">
    <text evidence="1">The sequence shown here is derived from an EMBL/GenBank/DDBJ whole genome shotgun (WGS) entry which is preliminary data.</text>
</comment>
<name>A0ABU9GB56_9GAMM</name>
<feature type="non-terminal residue" evidence="1">
    <location>
        <position position="1"/>
    </location>
</feature>
<evidence type="ECO:0000313" key="2">
    <source>
        <dbReference type="Proteomes" id="UP001379949"/>
    </source>
</evidence>
<keyword evidence="2" id="KW-1185">Reference proteome</keyword>
<evidence type="ECO:0000313" key="1">
    <source>
        <dbReference type="EMBL" id="MEL0615013.1"/>
    </source>
</evidence>
<proteinExistence type="predicted"/>
<organism evidence="1 2">
    <name type="scientific">Marinomonas arenicola</name>
    <dbReference type="NCBI Taxonomy" id="569601"/>
    <lineage>
        <taxon>Bacteria</taxon>
        <taxon>Pseudomonadati</taxon>
        <taxon>Pseudomonadota</taxon>
        <taxon>Gammaproteobacteria</taxon>
        <taxon>Oceanospirillales</taxon>
        <taxon>Oceanospirillaceae</taxon>
        <taxon>Marinomonas</taxon>
    </lineage>
</organism>